<dbReference type="OrthoDB" id="10258744at2759"/>
<organism evidence="3 4">
    <name type="scientific">Platysternon megacephalum</name>
    <name type="common">big-headed turtle</name>
    <dbReference type="NCBI Taxonomy" id="55544"/>
    <lineage>
        <taxon>Eukaryota</taxon>
        <taxon>Metazoa</taxon>
        <taxon>Chordata</taxon>
        <taxon>Craniata</taxon>
        <taxon>Vertebrata</taxon>
        <taxon>Euteleostomi</taxon>
        <taxon>Archelosauria</taxon>
        <taxon>Testudinata</taxon>
        <taxon>Testudines</taxon>
        <taxon>Cryptodira</taxon>
        <taxon>Durocryptodira</taxon>
        <taxon>Testudinoidea</taxon>
        <taxon>Platysternidae</taxon>
        <taxon>Platysternon</taxon>
    </lineage>
</organism>
<evidence type="ECO:0000256" key="1">
    <source>
        <dbReference type="ARBA" id="ARBA00008308"/>
    </source>
</evidence>
<evidence type="ECO:0000256" key="2">
    <source>
        <dbReference type="ARBA" id="ARBA00040746"/>
    </source>
</evidence>
<gene>
    <name evidence="3" type="ORF">DR999_PMT14165</name>
</gene>
<dbReference type="Pfam" id="PF06080">
    <property type="entry name" value="DUF938"/>
    <property type="match status" value="1"/>
</dbReference>
<accession>A0A4D9DZ40</accession>
<reference evidence="3 4" key="2">
    <citation type="submission" date="2019-04" db="EMBL/GenBank/DDBJ databases">
        <title>The genome sequence of big-headed turtle.</title>
        <authorList>
            <person name="Gong S."/>
        </authorList>
    </citation>
    <scope>NUCLEOTIDE SEQUENCE [LARGE SCALE GENOMIC DNA]</scope>
    <source>
        <strain evidence="3">DO16091913</strain>
        <tissue evidence="3">Muscle</tissue>
    </source>
</reference>
<dbReference type="SUPFAM" id="SSF53335">
    <property type="entry name" value="S-adenosyl-L-methionine-dependent methyltransferases"/>
    <property type="match status" value="1"/>
</dbReference>
<dbReference type="EMBL" id="QXTE01000158">
    <property type="protein sequence ID" value="TFK03426.1"/>
    <property type="molecule type" value="Genomic_DNA"/>
</dbReference>
<dbReference type="PANTHER" id="PTHR20974:SF2">
    <property type="entry name" value="METHYLTRANSFERASE-LIKE 26"/>
    <property type="match status" value="1"/>
</dbReference>
<dbReference type="InterPro" id="IPR029063">
    <property type="entry name" value="SAM-dependent_MTases_sf"/>
</dbReference>
<name>A0A4D9DZ40_9SAUR</name>
<reference evidence="3 4" key="1">
    <citation type="submission" date="2019-04" db="EMBL/GenBank/DDBJ databases">
        <title>Draft genome of the big-headed turtle Platysternon megacephalum.</title>
        <authorList>
            <person name="Gong S."/>
        </authorList>
    </citation>
    <scope>NUCLEOTIDE SEQUENCE [LARGE SCALE GENOMIC DNA]</scope>
    <source>
        <strain evidence="3">DO16091913</strain>
        <tissue evidence="3">Muscle</tissue>
    </source>
</reference>
<comment type="caution">
    <text evidence="3">The sequence shown here is derived from an EMBL/GenBank/DDBJ whole genome shotgun (WGS) entry which is preliminary data.</text>
</comment>
<keyword evidence="4" id="KW-1185">Reference proteome</keyword>
<sequence>MPCAPRPAPVLGSAGTVWSRRVFPALGLRRCPGSTPRSMIVAAAAERNKEPILRVLRHYVSPGAAEVRLLEVASGSGQHAVHCARALPNLLWQPSDVDPKCLESISAFIAALRVRNVRPPIFLDSSQSWETWGGVRPNTLDLIVNINMMHISEMRCTEGLFKGAGKLLKPKAILITYGPYAINGQISPQSNVDFDCCLRQRNPAWGLRDTALLQQLAEANGLCLERMVDMPANNKCLIFRKQ</sequence>
<dbReference type="Proteomes" id="UP000297703">
    <property type="component" value="Unassembled WGS sequence"/>
</dbReference>
<dbReference type="PANTHER" id="PTHR20974">
    <property type="entry name" value="UPF0585 PROTEIN CG18661"/>
    <property type="match status" value="1"/>
</dbReference>
<dbReference type="Gene3D" id="3.40.50.150">
    <property type="entry name" value="Vaccinia Virus protein VP39"/>
    <property type="match status" value="1"/>
</dbReference>
<comment type="similarity">
    <text evidence="1">Belongs to the UPF0585 family.</text>
</comment>
<evidence type="ECO:0000313" key="4">
    <source>
        <dbReference type="Proteomes" id="UP000297703"/>
    </source>
</evidence>
<dbReference type="InterPro" id="IPR010342">
    <property type="entry name" value="DUF938"/>
</dbReference>
<proteinExistence type="inferred from homology"/>
<evidence type="ECO:0000313" key="3">
    <source>
        <dbReference type="EMBL" id="TFK03426.1"/>
    </source>
</evidence>
<dbReference type="AlphaFoldDB" id="A0A4D9DZ40"/>
<protein>
    <recommendedName>
        <fullName evidence="2">Methyltransferase-like 26</fullName>
    </recommendedName>
</protein>